<dbReference type="AlphaFoldDB" id="A0A1Z4KGR8"/>
<accession>A0A1Z4KGR8</accession>
<sequence length="82" mass="9487">MRVIKSKRCPRKLAFEVLILIEDICYGDSQLSEVQIIFLNAEVRRYLCLSRLGNAICLALFNKVSSYFSDLETLTLQYLSSY</sequence>
<evidence type="ECO:0000313" key="1">
    <source>
        <dbReference type="EMBL" id="BAY68176.1"/>
    </source>
</evidence>
<organism evidence="1 2">
    <name type="scientific">Trichormus variabilis NIES-23</name>
    <dbReference type="NCBI Taxonomy" id="1973479"/>
    <lineage>
        <taxon>Bacteria</taxon>
        <taxon>Bacillati</taxon>
        <taxon>Cyanobacteriota</taxon>
        <taxon>Cyanophyceae</taxon>
        <taxon>Nostocales</taxon>
        <taxon>Nostocaceae</taxon>
        <taxon>Trichormus</taxon>
    </lineage>
</organism>
<name>A0A1Z4KGR8_ANAVA</name>
<protein>
    <submittedName>
        <fullName evidence="1">Uncharacterized protein</fullName>
    </submittedName>
</protein>
<gene>
    <name evidence="1" type="ORF">NIES23_09600</name>
</gene>
<dbReference type="EMBL" id="AP018216">
    <property type="protein sequence ID" value="BAY68176.1"/>
    <property type="molecule type" value="Genomic_DNA"/>
</dbReference>
<reference evidence="1 2" key="1">
    <citation type="submission" date="2017-06" db="EMBL/GenBank/DDBJ databases">
        <title>Genome sequencing of cyanobaciteial culture collection at National Institute for Environmental Studies (NIES).</title>
        <authorList>
            <person name="Hirose Y."/>
            <person name="Shimura Y."/>
            <person name="Fujisawa T."/>
            <person name="Nakamura Y."/>
            <person name="Kawachi M."/>
        </authorList>
    </citation>
    <scope>NUCLEOTIDE SEQUENCE [LARGE SCALE GENOMIC DNA]</scope>
    <source>
        <strain evidence="1 2">NIES-23</strain>
    </source>
</reference>
<evidence type="ECO:0000313" key="2">
    <source>
        <dbReference type="Proteomes" id="UP000217507"/>
    </source>
</evidence>
<proteinExistence type="predicted"/>
<dbReference type="Proteomes" id="UP000217507">
    <property type="component" value="Chromosome"/>
</dbReference>